<reference evidence="1" key="2">
    <citation type="journal article" date="2015" name="Data Brief">
        <title>Shoot transcriptome of the giant reed, Arundo donax.</title>
        <authorList>
            <person name="Barrero R.A."/>
            <person name="Guerrero F.D."/>
            <person name="Moolhuijzen P."/>
            <person name="Goolsby J.A."/>
            <person name="Tidwell J."/>
            <person name="Bellgard S.E."/>
            <person name="Bellgard M.I."/>
        </authorList>
    </citation>
    <scope>NUCLEOTIDE SEQUENCE</scope>
    <source>
        <tissue evidence="1">Shoot tissue taken approximately 20 cm above the soil surface</tissue>
    </source>
</reference>
<sequence>MLFLCPFLTSSSKLNHTKPSFLSSNGAAGVWTFDGNFPSDVRTVRRNMKKKFYTSITCVKKIAQCSIRFQEENFHRNIYAHENSRIFPLIACPFLSFCPY</sequence>
<organism evidence="1">
    <name type="scientific">Arundo donax</name>
    <name type="common">Giant reed</name>
    <name type="synonym">Donax arundinaceus</name>
    <dbReference type="NCBI Taxonomy" id="35708"/>
    <lineage>
        <taxon>Eukaryota</taxon>
        <taxon>Viridiplantae</taxon>
        <taxon>Streptophyta</taxon>
        <taxon>Embryophyta</taxon>
        <taxon>Tracheophyta</taxon>
        <taxon>Spermatophyta</taxon>
        <taxon>Magnoliopsida</taxon>
        <taxon>Liliopsida</taxon>
        <taxon>Poales</taxon>
        <taxon>Poaceae</taxon>
        <taxon>PACMAD clade</taxon>
        <taxon>Arundinoideae</taxon>
        <taxon>Arundineae</taxon>
        <taxon>Arundo</taxon>
    </lineage>
</organism>
<name>A0A0A9H0E1_ARUDO</name>
<evidence type="ECO:0000313" key="1">
    <source>
        <dbReference type="EMBL" id="JAE30232.1"/>
    </source>
</evidence>
<accession>A0A0A9H0E1</accession>
<dbReference type="EMBL" id="GBRH01167664">
    <property type="protein sequence ID" value="JAE30232.1"/>
    <property type="molecule type" value="Transcribed_RNA"/>
</dbReference>
<reference evidence="1" key="1">
    <citation type="submission" date="2014-09" db="EMBL/GenBank/DDBJ databases">
        <authorList>
            <person name="Magalhaes I.L.F."/>
            <person name="Oliveira U."/>
            <person name="Santos F.R."/>
            <person name="Vidigal T.H.D.A."/>
            <person name="Brescovit A.D."/>
            <person name="Santos A.J."/>
        </authorList>
    </citation>
    <scope>NUCLEOTIDE SEQUENCE</scope>
    <source>
        <tissue evidence="1">Shoot tissue taken approximately 20 cm above the soil surface</tissue>
    </source>
</reference>
<proteinExistence type="predicted"/>
<protein>
    <submittedName>
        <fullName evidence="1">Uncharacterized protein</fullName>
    </submittedName>
</protein>
<dbReference type="AlphaFoldDB" id="A0A0A9H0E1"/>